<accession>A0A2T1HQ34</accession>
<protein>
    <recommendedName>
        <fullName evidence="1">DUF2061 domain-containing protein</fullName>
    </recommendedName>
</protein>
<reference evidence="3" key="1">
    <citation type="submission" date="2018-03" db="EMBL/GenBank/DDBJ databases">
        <authorList>
            <person name="Sun L."/>
            <person name="Liu H."/>
            <person name="Chen W."/>
            <person name="Huang K."/>
            <person name="Liu W."/>
            <person name="Gao X."/>
        </authorList>
    </citation>
    <scope>NUCLEOTIDE SEQUENCE [LARGE SCALE GENOMIC DNA]</scope>
    <source>
        <strain evidence="3">SH9</strain>
    </source>
</reference>
<feature type="domain" description="DUF2061" evidence="1">
    <location>
        <begin position="67"/>
        <end position="117"/>
    </location>
</feature>
<evidence type="ECO:0000313" key="3">
    <source>
        <dbReference type="Proteomes" id="UP000239772"/>
    </source>
</evidence>
<gene>
    <name evidence="2" type="ORF">SLNSH_17550</name>
</gene>
<sequence>MRTPLLRPGRLTHVEFSRHPPLAPSGFLRAGRAAVSIHPNVSVAAAIPPAYVSRHADICRHPLVPVFKAATWRLVAAADTFVVTYLVTGSLGWAGSVVGIEVLTKMALYYGHERAWDKGLRIAVKRAMGYRRPRPWLF</sequence>
<comment type="caution">
    <text evidence="2">The sequence shown here is derived from an EMBL/GenBank/DDBJ whole genome shotgun (WGS) entry which is preliminary data.</text>
</comment>
<evidence type="ECO:0000313" key="2">
    <source>
        <dbReference type="EMBL" id="PSC03746.1"/>
    </source>
</evidence>
<dbReference type="OrthoDB" id="197461at2"/>
<keyword evidence="3" id="KW-1185">Reference proteome</keyword>
<dbReference type="Pfam" id="PF09834">
    <property type="entry name" value="DUF2061"/>
    <property type="match status" value="1"/>
</dbReference>
<dbReference type="InterPro" id="IPR018638">
    <property type="entry name" value="DUF2061_membrane"/>
</dbReference>
<name>A0A2T1HQ34_9HYPH</name>
<organism evidence="2 3">
    <name type="scientific">Alsobacter soli</name>
    <dbReference type="NCBI Taxonomy" id="2109933"/>
    <lineage>
        <taxon>Bacteria</taxon>
        <taxon>Pseudomonadati</taxon>
        <taxon>Pseudomonadota</taxon>
        <taxon>Alphaproteobacteria</taxon>
        <taxon>Hyphomicrobiales</taxon>
        <taxon>Alsobacteraceae</taxon>
        <taxon>Alsobacter</taxon>
    </lineage>
</organism>
<dbReference type="EMBL" id="PVZS01000021">
    <property type="protein sequence ID" value="PSC03746.1"/>
    <property type="molecule type" value="Genomic_DNA"/>
</dbReference>
<dbReference type="AlphaFoldDB" id="A0A2T1HQ34"/>
<proteinExistence type="predicted"/>
<dbReference type="Proteomes" id="UP000239772">
    <property type="component" value="Unassembled WGS sequence"/>
</dbReference>
<evidence type="ECO:0000259" key="1">
    <source>
        <dbReference type="Pfam" id="PF09834"/>
    </source>
</evidence>